<dbReference type="Proteomes" id="UP000184513">
    <property type="component" value="Unassembled WGS sequence"/>
</dbReference>
<proteinExistence type="predicted"/>
<dbReference type="InterPro" id="IPR000601">
    <property type="entry name" value="PKD_dom"/>
</dbReference>
<keyword evidence="1" id="KW-0732">Signal</keyword>
<protein>
    <recommendedName>
        <fullName evidence="2">PKD domain-containing protein</fullName>
    </recommendedName>
</protein>
<dbReference type="AlphaFoldDB" id="A0A1M7N828"/>
<name>A0A1M7N828_9BACT</name>
<dbReference type="SUPFAM" id="SSF49299">
    <property type="entry name" value="PKD domain"/>
    <property type="match status" value="1"/>
</dbReference>
<dbReference type="EMBL" id="FRCY01000005">
    <property type="protein sequence ID" value="SHM99747.1"/>
    <property type="molecule type" value="Genomic_DNA"/>
</dbReference>
<feature type="signal peptide" evidence="1">
    <location>
        <begin position="1"/>
        <end position="23"/>
    </location>
</feature>
<organism evidence="3 4">
    <name type="scientific">Cyclobacterium lianum</name>
    <dbReference type="NCBI Taxonomy" id="388280"/>
    <lineage>
        <taxon>Bacteria</taxon>
        <taxon>Pseudomonadati</taxon>
        <taxon>Bacteroidota</taxon>
        <taxon>Cytophagia</taxon>
        <taxon>Cytophagales</taxon>
        <taxon>Cyclobacteriaceae</taxon>
        <taxon>Cyclobacterium</taxon>
    </lineage>
</organism>
<dbReference type="PROSITE" id="PS50093">
    <property type="entry name" value="PKD"/>
    <property type="match status" value="1"/>
</dbReference>
<dbReference type="Gene3D" id="2.60.40.10">
    <property type="entry name" value="Immunoglobulins"/>
    <property type="match status" value="2"/>
</dbReference>
<feature type="domain" description="PKD" evidence="2">
    <location>
        <begin position="196"/>
        <end position="268"/>
    </location>
</feature>
<keyword evidence="4" id="KW-1185">Reference proteome</keyword>
<reference evidence="3 4" key="1">
    <citation type="submission" date="2016-11" db="EMBL/GenBank/DDBJ databases">
        <authorList>
            <person name="Jaros S."/>
            <person name="Januszkiewicz K."/>
            <person name="Wedrychowicz H."/>
        </authorList>
    </citation>
    <scope>NUCLEOTIDE SEQUENCE [LARGE SCALE GENOMIC DNA]</scope>
    <source>
        <strain evidence="3 4">CGMCC 1.6102</strain>
    </source>
</reference>
<dbReference type="InterPro" id="IPR013783">
    <property type="entry name" value="Ig-like_fold"/>
</dbReference>
<dbReference type="STRING" id="388280.SAMN04488057_105124"/>
<accession>A0A1M7N828</accession>
<sequence length="532" mass="58696">MKLVIKIMFLTCLVLGTVIQNYAQTLQPDLRDCEGSCTSNNYTIQSVYLSDETGNPITSSLLTCTPGTEQTTYISFVYMTSSTSGVSNGRLIADLSVGDSTMLLNYYIGNIPSAKTTADTLTLSSFPLNWVCGDEVILSNSLLAWTTSSSGDFSATYTCNDYPKGQCQLTSDIVVDAPMAVQFEYSFDCPADGTSTVYFTSTTTGGREPYSYDWNFTNADLSSASKADPTVGYYGPGTAELTVTDANGTENTYTLSIDVPVEIDLTGTVTDHTDDENPDGAISLEIHSTGDYSYAWTGPDGFVSDQQNISGLIAGDYFLTVTDSYGCSSEYVFEVLYFGALPITWGKVEVSIDHEMPAAVLEWHTLTETASSHFEIQKSAGSINDFKAIGRVKSAENSTSIRRYLFRDNTPHPNDRRIYYRIRQFNLDGSSEFSETVSAVFPQTGLGSGNWKIYPNPHRNQDLFLQYVGPADIKSPMLEIRLITPVLTLVRKLNWEKNVFVLTEDIKNLPRGLIILEIKYGKKTDRLKLINR</sequence>
<evidence type="ECO:0000313" key="4">
    <source>
        <dbReference type="Proteomes" id="UP000184513"/>
    </source>
</evidence>
<feature type="chain" id="PRO_5013360021" description="PKD domain-containing protein" evidence="1">
    <location>
        <begin position="24"/>
        <end position="532"/>
    </location>
</feature>
<evidence type="ECO:0000313" key="3">
    <source>
        <dbReference type="EMBL" id="SHM99747.1"/>
    </source>
</evidence>
<evidence type="ECO:0000259" key="2">
    <source>
        <dbReference type="PROSITE" id="PS50093"/>
    </source>
</evidence>
<evidence type="ECO:0000256" key="1">
    <source>
        <dbReference type="SAM" id="SignalP"/>
    </source>
</evidence>
<dbReference type="InterPro" id="IPR035986">
    <property type="entry name" value="PKD_dom_sf"/>
</dbReference>
<gene>
    <name evidence="3" type="ORF">SAMN04488057_105124</name>
</gene>
<dbReference type="CDD" id="cd00146">
    <property type="entry name" value="PKD"/>
    <property type="match status" value="1"/>
</dbReference>